<reference evidence="8" key="1">
    <citation type="journal article" date="2014" name="Int. J. Syst. Evol. Microbiol.">
        <title>Complete genome sequence of Corynebacterium casei LMG S-19264T (=DSM 44701T), isolated from a smear-ripened cheese.</title>
        <authorList>
            <consortium name="US DOE Joint Genome Institute (JGI-PGF)"/>
            <person name="Walter F."/>
            <person name="Albersmeier A."/>
            <person name="Kalinowski J."/>
            <person name="Ruckert C."/>
        </authorList>
    </citation>
    <scope>NUCLEOTIDE SEQUENCE</scope>
    <source>
        <strain evidence="8">CGMCC 4.7110</strain>
    </source>
</reference>
<name>A0A918CSU5_9ACTN</name>
<dbReference type="SUPFAM" id="SSF50022">
    <property type="entry name" value="ISP domain"/>
    <property type="match status" value="1"/>
</dbReference>
<keyword evidence="8" id="KW-0503">Monooxygenase</keyword>
<dbReference type="InterPro" id="IPR050584">
    <property type="entry name" value="Cholesterol_7-desaturase"/>
</dbReference>
<feature type="region of interest" description="Disordered" evidence="6">
    <location>
        <begin position="339"/>
        <end position="367"/>
    </location>
</feature>
<evidence type="ECO:0000256" key="2">
    <source>
        <dbReference type="ARBA" id="ARBA00022723"/>
    </source>
</evidence>
<dbReference type="PANTHER" id="PTHR21266">
    <property type="entry name" value="IRON-SULFUR DOMAIN CONTAINING PROTEIN"/>
    <property type="match status" value="1"/>
</dbReference>
<proteinExistence type="predicted"/>
<dbReference type="PANTHER" id="PTHR21266:SF60">
    <property type="entry name" value="3-KETOSTEROID-9-ALPHA-MONOOXYGENASE, OXYGENASE COMPONENT"/>
    <property type="match status" value="1"/>
</dbReference>
<evidence type="ECO:0000256" key="4">
    <source>
        <dbReference type="ARBA" id="ARBA00023004"/>
    </source>
</evidence>
<evidence type="ECO:0000313" key="9">
    <source>
        <dbReference type="Proteomes" id="UP000653411"/>
    </source>
</evidence>
<keyword evidence="1" id="KW-0001">2Fe-2S</keyword>
<organism evidence="8 9">
    <name type="scientific">Streptomyces fuscichromogenes</name>
    <dbReference type="NCBI Taxonomy" id="1324013"/>
    <lineage>
        <taxon>Bacteria</taxon>
        <taxon>Bacillati</taxon>
        <taxon>Actinomycetota</taxon>
        <taxon>Actinomycetes</taxon>
        <taxon>Kitasatosporales</taxon>
        <taxon>Streptomycetaceae</taxon>
        <taxon>Streptomyces</taxon>
    </lineage>
</organism>
<dbReference type="EMBL" id="BMML01000011">
    <property type="protein sequence ID" value="GGN20403.1"/>
    <property type="molecule type" value="Genomic_DNA"/>
</dbReference>
<dbReference type="SUPFAM" id="SSF55961">
    <property type="entry name" value="Bet v1-like"/>
    <property type="match status" value="1"/>
</dbReference>
<sequence length="367" mass="41268">MYPDEFPRNAWYVAAHSSEITREFLSRWILGDPILFYRTEAGEPVALVDRCIHRQMPLSMGNLRGDRVECGYHGLTWAPDGKCTRIPGRATIPDSVRVQSFPLHEGSGFVWIWMGDPEKADTSLIPDHHWYTADGWTTATGTQHMNARAQLLNENLLDLSHLSFLHLTSIGSPEIAETAVTVESDDTWVRVSRHMPRTVCPPYYVKVTGIDSDIEREQHADFFAPAFHTTTTTLKPYGDAGDERKCHQKTLHGITPETRTTTHYFWSVSRDFALDDEELTGYVSNSVSTVIGQDIEACEAIEHIIAAWEPSYPEELNIKVDGGPLRSRKIVQAMLDKERAEGVVGRPHNPSDSVARAAAEASTRRRQ</sequence>
<keyword evidence="4" id="KW-0408">Iron</keyword>
<dbReference type="Pfam" id="PF19112">
    <property type="entry name" value="VanA_C"/>
    <property type="match status" value="1"/>
</dbReference>
<evidence type="ECO:0000256" key="3">
    <source>
        <dbReference type="ARBA" id="ARBA00023002"/>
    </source>
</evidence>
<dbReference type="GO" id="GO:0051537">
    <property type="term" value="F:2 iron, 2 sulfur cluster binding"/>
    <property type="evidence" value="ECO:0007669"/>
    <property type="project" value="UniProtKB-KW"/>
</dbReference>
<accession>A0A918CSU5</accession>
<dbReference type="GO" id="GO:0046872">
    <property type="term" value="F:metal ion binding"/>
    <property type="evidence" value="ECO:0007669"/>
    <property type="project" value="UniProtKB-KW"/>
</dbReference>
<dbReference type="GO" id="GO:0004497">
    <property type="term" value="F:monooxygenase activity"/>
    <property type="evidence" value="ECO:0007669"/>
    <property type="project" value="UniProtKB-KW"/>
</dbReference>
<reference evidence="8" key="2">
    <citation type="submission" date="2020-09" db="EMBL/GenBank/DDBJ databases">
        <authorList>
            <person name="Sun Q."/>
            <person name="Zhou Y."/>
        </authorList>
    </citation>
    <scope>NUCLEOTIDE SEQUENCE</scope>
    <source>
        <strain evidence="8">CGMCC 4.7110</strain>
    </source>
</reference>
<gene>
    <name evidence="8" type="ORF">GCM10011578_050960</name>
</gene>
<evidence type="ECO:0000313" key="8">
    <source>
        <dbReference type="EMBL" id="GGN20403.1"/>
    </source>
</evidence>
<dbReference type="GO" id="GO:0016705">
    <property type="term" value="F:oxidoreductase activity, acting on paired donors, with incorporation or reduction of molecular oxygen"/>
    <property type="evidence" value="ECO:0007669"/>
    <property type="project" value="UniProtKB-ARBA"/>
</dbReference>
<evidence type="ECO:0000256" key="1">
    <source>
        <dbReference type="ARBA" id="ARBA00022714"/>
    </source>
</evidence>
<evidence type="ECO:0000256" key="6">
    <source>
        <dbReference type="SAM" id="MobiDB-lite"/>
    </source>
</evidence>
<evidence type="ECO:0000259" key="7">
    <source>
        <dbReference type="PROSITE" id="PS51296"/>
    </source>
</evidence>
<keyword evidence="3" id="KW-0560">Oxidoreductase</keyword>
<dbReference type="InterPro" id="IPR017941">
    <property type="entry name" value="Rieske_2Fe-2S"/>
</dbReference>
<dbReference type="Pfam" id="PF00355">
    <property type="entry name" value="Rieske"/>
    <property type="match status" value="1"/>
</dbReference>
<dbReference type="Gene3D" id="2.102.10.10">
    <property type="entry name" value="Rieske [2Fe-2S] iron-sulphur domain"/>
    <property type="match status" value="1"/>
</dbReference>
<dbReference type="Proteomes" id="UP000653411">
    <property type="component" value="Unassembled WGS sequence"/>
</dbReference>
<dbReference type="PROSITE" id="PS51296">
    <property type="entry name" value="RIESKE"/>
    <property type="match status" value="1"/>
</dbReference>
<dbReference type="RefSeq" id="WP_189265116.1">
    <property type="nucleotide sequence ID" value="NZ_BMML01000011.1"/>
</dbReference>
<evidence type="ECO:0000256" key="5">
    <source>
        <dbReference type="ARBA" id="ARBA00023014"/>
    </source>
</evidence>
<dbReference type="AlphaFoldDB" id="A0A918CSU5"/>
<keyword evidence="9" id="KW-1185">Reference proteome</keyword>
<dbReference type="Gene3D" id="3.90.380.10">
    <property type="entry name" value="Naphthalene 1,2-dioxygenase Alpha Subunit, Chain A, domain 1"/>
    <property type="match status" value="1"/>
</dbReference>
<dbReference type="InterPro" id="IPR044043">
    <property type="entry name" value="VanA_C_cat"/>
</dbReference>
<keyword evidence="2" id="KW-0479">Metal-binding</keyword>
<protein>
    <submittedName>
        <fullName evidence="8">Vanillate monooxygenase</fullName>
    </submittedName>
</protein>
<keyword evidence="5" id="KW-0411">Iron-sulfur</keyword>
<dbReference type="InterPro" id="IPR036922">
    <property type="entry name" value="Rieske_2Fe-2S_sf"/>
</dbReference>
<feature type="domain" description="Rieske" evidence="7">
    <location>
        <begin position="11"/>
        <end position="112"/>
    </location>
</feature>
<comment type="caution">
    <text evidence="8">The sequence shown here is derived from an EMBL/GenBank/DDBJ whole genome shotgun (WGS) entry which is preliminary data.</text>
</comment>